<evidence type="ECO:0000313" key="2">
    <source>
        <dbReference type="Proteomes" id="UP000865968"/>
    </source>
</evidence>
<organism evidence="1 2">
    <name type="scientific">Morganella morganii</name>
    <name type="common">Proteus morganii</name>
    <dbReference type="NCBI Taxonomy" id="582"/>
    <lineage>
        <taxon>Bacteria</taxon>
        <taxon>Pseudomonadati</taxon>
        <taxon>Pseudomonadota</taxon>
        <taxon>Gammaproteobacteria</taxon>
        <taxon>Enterobacterales</taxon>
        <taxon>Morganellaceae</taxon>
        <taxon>Morganella</taxon>
    </lineage>
</organism>
<gene>
    <name evidence="1" type="ORF">I8608_001207</name>
</gene>
<comment type="caution">
    <text evidence="1">The sequence shown here is derived from an EMBL/GenBank/DDBJ whole genome shotgun (WGS) entry which is preliminary data.</text>
</comment>
<dbReference type="InterPro" id="IPR010064">
    <property type="entry name" value="HK97-gp10_tail"/>
</dbReference>
<dbReference type="Pfam" id="PF04883">
    <property type="entry name" value="HK97-gp10_like"/>
    <property type="match status" value="1"/>
</dbReference>
<dbReference type="NCBIfam" id="TIGR01725">
    <property type="entry name" value="phge_HK97_gp10"/>
    <property type="match status" value="1"/>
</dbReference>
<sequence length="138" mass="15636">MVRTTVKVSGLDGLEAELMNLGEKLTSRILRDAGREAMTVVAEDMKQHAGYDSSHDDDHMRDSIKVRTTDRMKDKKYITLMTVRVGPSKEHHMKAQAQEFGTSKQISRPFIRPALDYHRKDILNTLAAAIRAGINENR</sequence>
<reference evidence="1" key="1">
    <citation type="journal article" date="2018" name="Genome Biol.">
        <title>SKESA: strategic k-mer extension for scrupulous assemblies.</title>
        <authorList>
            <person name="Souvorov A."/>
            <person name="Agarwala R."/>
            <person name="Lipman D.J."/>
        </authorList>
    </citation>
    <scope>NUCLEOTIDE SEQUENCE</scope>
    <source>
        <strain evidence="1">Morganella morganii ARLG-3209</strain>
    </source>
</reference>
<name>A0AAN5RZ84_MORMO</name>
<evidence type="ECO:0008006" key="3">
    <source>
        <dbReference type="Google" id="ProtNLM"/>
    </source>
</evidence>
<dbReference type="Proteomes" id="UP000865968">
    <property type="component" value="Unassembled WGS sequence"/>
</dbReference>
<proteinExistence type="predicted"/>
<dbReference type="EMBL" id="DACSWI010000002">
    <property type="protein sequence ID" value="HAT3808388.1"/>
    <property type="molecule type" value="Genomic_DNA"/>
</dbReference>
<evidence type="ECO:0000313" key="1">
    <source>
        <dbReference type="EMBL" id="HAT3808388.1"/>
    </source>
</evidence>
<protein>
    <recommendedName>
        <fullName evidence="3">Phage protein, HK97 gp10 family</fullName>
    </recommendedName>
</protein>
<reference evidence="1" key="2">
    <citation type="submission" date="2020-10" db="EMBL/GenBank/DDBJ databases">
        <authorList>
            <consortium name="NCBI Pathogen Detection Project"/>
        </authorList>
    </citation>
    <scope>NUCLEOTIDE SEQUENCE</scope>
    <source>
        <strain evidence="1">Morganella morganii ARLG-3209</strain>
    </source>
</reference>
<accession>A0AAN5RZ84</accession>
<dbReference type="AlphaFoldDB" id="A0AAN5RZ84"/>